<feature type="region of interest" description="Disordered" evidence="1">
    <location>
        <begin position="651"/>
        <end position="708"/>
    </location>
</feature>
<dbReference type="PRINTS" id="PR01217">
    <property type="entry name" value="PRICHEXTENSN"/>
</dbReference>
<dbReference type="GO" id="GO:0005737">
    <property type="term" value="C:cytoplasm"/>
    <property type="evidence" value="ECO:0007669"/>
    <property type="project" value="TreeGrafter"/>
</dbReference>
<accession>A0A061B3F8</accession>
<feature type="compositionally biased region" description="Acidic residues" evidence="1">
    <location>
        <begin position="967"/>
        <end position="984"/>
    </location>
</feature>
<feature type="region of interest" description="Disordered" evidence="1">
    <location>
        <begin position="1391"/>
        <end position="1442"/>
    </location>
</feature>
<dbReference type="InterPro" id="IPR045107">
    <property type="entry name" value="SAC3/GANP/THP3"/>
</dbReference>
<proteinExistence type="predicted"/>
<evidence type="ECO:0000256" key="1">
    <source>
        <dbReference type="SAM" id="MobiDB-lite"/>
    </source>
</evidence>
<dbReference type="EMBL" id="LK052944">
    <property type="protein sequence ID" value="CDR44360.1"/>
    <property type="molecule type" value="Genomic_DNA"/>
</dbReference>
<feature type="region of interest" description="Disordered" evidence="1">
    <location>
        <begin position="723"/>
        <end position="818"/>
    </location>
</feature>
<dbReference type="OrthoDB" id="264795at2759"/>
<evidence type="ECO:0000313" key="3">
    <source>
        <dbReference type="EMBL" id="CDR44360.1"/>
    </source>
</evidence>
<feature type="compositionally biased region" description="Acidic residues" evidence="1">
    <location>
        <begin position="79"/>
        <end position="94"/>
    </location>
</feature>
<dbReference type="InterPro" id="IPR005062">
    <property type="entry name" value="SAC3/GANP/THP3_conserved"/>
</dbReference>
<feature type="region of interest" description="Disordered" evidence="1">
    <location>
        <begin position="172"/>
        <end position="230"/>
    </location>
</feature>
<feature type="region of interest" description="Disordered" evidence="1">
    <location>
        <begin position="1"/>
        <end position="135"/>
    </location>
</feature>
<dbReference type="PANTHER" id="PTHR12436:SF3">
    <property type="entry name" value="GERMINAL-CENTER ASSOCIATED NUCLEAR PROTEIN"/>
    <property type="match status" value="1"/>
</dbReference>
<feature type="compositionally biased region" description="Gly residues" evidence="1">
    <location>
        <begin position="110"/>
        <end position="120"/>
    </location>
</feature>
<dbReference type="Pfam" id="PF03399">
    <property type="entry name" value="SAC3_GANP"/>
    <property type="match status" value="1"/>
</dbReference>
<dbReference type="PANTHER" id="PTHR12436">
    <property type="entry name" value="80 KDA MCM3-ASSOCIATED PROTEIN"/>
    <property type="match status" value="1"/>
</dbReference>
<gene>
    <name evidence="3" type="ORF">RHTO0S_09e03070g</name>
</gene>
<dbReference type="Gene3D" id="1.25.40.990">
    <property type="match status" value="1"/>
</dbReference>
<feature type="compositionally biased region" description="Gly residues" evidence="1">
    <location>
        <begin position="49"/>
        <end position="64"/>
    </location>
</feature>
<protein>
    <submittedName>
        <fullName evidence="3">RHTO0S09e03070g1_1</fullName>
    </submittedName>
</protein>
<dbReference type="GO" id="GO:0006406">
    <property type="term" value="P:mRNA export from nucleus"/>
    <property type="evidence" value="ECO:0007669"/>
    <property type="project" value="TreeGrafter"/>
</dbReference>
<feature type="compositionally biased region" description="Low complexity" evidence="1">
    <location>
        <begin position="733"/>
        <end position="745"/>
    </location>
</feature>
<feature type="compositionally biased region" description="Low complexity" evidence="1">
    <location>
        <begin position="11"/>
        <end position="31"/>
    </location>
</feature>
<name>A0A061B3F8_RHOTO</name>
<feature type="compositionally biased region" description="Low complexity" evidence="1">
    <location>
        <begin position="124"/>
        <end position="135"/>
    </location>
</feature>
<evidence type="ECO:0000259" key="2">
    <source>
        <dbReference type="Pfam" id="PF03399"/>
    </source>
</evidence>
<sequence length="1462" mass="157377">MSWNGPDPFASSSNPTSSSSTSRGGIRTSSSDWVPRGGFQGERGRGRGRGAGRGGAGRGAGGPGVKRHTNLSWRRPADDDTTAQDGQDGEDETGEGGVTADAPSAFAAFGAGGGGFGGFGATPSATSAFETTEASTSAFGSAPSAFGNAGSTFGSAFPSASTSTAFPSAFSAAPVQPTSGPVPLLRQESQQSEEATVAQEEGDKGKQRANGQISTLEVLGEDSEARRKRFESTLPNNRYLELKPLREEQRLKAIKAGLIPDPSKPMRLDQATDFEGTCEEMCPEWEREEREYQNNVDPLERYPGTTRIDPTRAVKAFHRPAAGNDQPLPSDVRPPPVLHRTLDYLFHTLLPQHPLAVTHPFIRDRTRSIRQDFTVQNVRGRSAIECNERIARYHVLAVGTLREQSGFSESQELEQLRKVLKSLNEFYDDARSSGNPSPSPNEAEFRAYNILTHLRDPDIIWSCELLPSSIFSHPLLQRALAIHRLAQKSNIARGERASQNAFSRFFKLVAAPETPYLFACILSTHFNDVRRNALDALRMAFLQQHSAFPLRTLAKVLGCDDEEDARSVCEQLGVVVRADERGKMVAELHKQAVLKIATLKPKVSMRLVEGKRGETSYQAVIDGGDYSCAHVEAIPATPAVASQSTFAFSAAPPATSVPQSLPPPAPSTLAPPAFGAASSSPLPSPFATPPFGASPVPPPAASTSTGLNATASPFVPSFSLPKAAAPPAPPPATTAAASLPTFSFAPAPPPASSAPAPPAFPSPAEPSTLRPAKRLPPSSLRTAGTAPSFTPSPAPPALPKPVPSPRRPSATSPIAAKGLRRVSLPRAASPATTVAAAALARRQALVDSLVRDLTAELLATAVVAPVQRASASVLKERWAEVKAKEREAKDALAQRLAHQAYDELASLAAREAILDAVRRQRSQRRSLERWRRVTQRSLVHKAEERARRKEWEEVVGTIERTKASRAEDDEGASDEDELDEMVDEEEDGGLAGLADAGLDFGSLSLDAARQPDKPRDAVDDDLVTKLRTAAETRERIWSRGTFLDILSQHASAALSSHRLPFRPTWSTLASTTDTESPFGAWLACKFDIRQESGLAEIDTPNVDVEVRLLGERHQPIESELRTTGLLVFDCTKSKGSSPDWHAARQRLNHLVGQVAQKSLFKPALLIILCPDRALSEADEAAMKAELAAELRLDAFVDIRSWAIDLMRLDGAESNFDVETAKLLFPVVVRNERIPRPFSSFLNPLVEVWRASLARACKVVHDSSAARDFTTTYLRQLEDIIAHSEAVASPPPRAKIILPEFPNASTFRSDCAAFAALPDFQSSGNFPDLATLLAQQPPASDLSLARVLLEHLAVFVLETLSPMKTLQGSLDDELPGAIEDVQSALATLEDRLRPAQPILTPRKKRRASAAPSETNSPKKQVGANGIAGEEKGLLNGRGQMAKPQDRLSALEGLMKDARALLAR</sequence>
<organism evidence="3">
    <name type="scientific">Rhodotorula toruloides</name>
    <name type="common">Yeast</name>
    <name type="synonym">Rhodosporidium toruloides</name>
    <dbReference type="NCBI Taxonomy" id="5286"/>
    <lineage>
        <taxon>Eukaryota</taxon>
        <taxon>Fungi</taxon>
        <taxon>Dikarya</taxon>
        <taxon>Basidiomycota</taxon>
        <taxon>Pucciniomycotina</taxon>
        <taxon>Microbotryomycetes</taxon>
        <taxon>Sporidiobolales</taxon>
        <taxon>Sporidiobolaceae</taxon>
        <taxon>Rhodotorula</taxon>
    </lineage>
</organism>
<feature type="compositionally biased region" description="Pro residues" evidence="1">
    <location>
        <begin position="746"/>
        <end position="764"/>
    </location>
</feature>
<dbReference type="GO" id="GO:0070390">
    <property type="term" value="C:transcription export complex 2"/>
    <property type="evidence" value="ECO:0007669"/>
    <property type="project" value="TreeGrafter"/>
</dbReference>
<feature type="domain" description="SAC3/GANP/THP3 conserved" evidence="2">
    <location>
        <begin position="281"/>
        <end position="576"/>
    </location>
</feature>
<feature type="region of interest" description="Disordered" evidence="1">
    <location>
        <begin position="962"/>
        <end position="984"/>
    </location>
</feature>
<feature type="compositionally biased region" description="Pro residues" evidence="1">
    <location>
        <begin position="790"/>
        <end position="806"/>
    </location>
</feature>
<feature type="compositionally biased region" description="Low complexity" evidence="1">
    <location>
        <begin position="667"/>
        <end position="681"/>
    </location>
</feature>
<reference evidence="3" key="1">
    <citation type="journal article" date="2014" name="Genome Announc.">
        <title>Draft genome sequence of Rhodosporidium toruloides CECT1137, an oleaginous yeast of biotechnological interest.</title>
        <authorList>
            <person name="Morin N."/>
            <person name="Calcas X."/>
            <person name="Devillers H."/>
            <person name="Durrens P."/>
            <person name="Sherman D.J."/>
            <person name="Nicaud J.-M."/>
            <person name="Neuveglise C."/>
        </authorList>
    </citation>
    <scope>NUCLEOTIDE SEQUENCE</scope>
    <source>
        <strain evidence="3">CECT1137</strain>
    </source>
</reference>